<accession>A0A0C9X8L2</accession>
<evidence type="ECO:0000313" key="2">
    <source>
        <dbReference type="Proteomes" id="UP000054477"/>
    </source>
</evidence>
<keyword evidence="2" id="KW-1185">Reference proteome</keyword>
<reference evidence="1 2" key="1">
    <citation type="submission" date="2014-04" db="EMBL/GenBank/DDBJ databases">
        <authorList>
            <consortium name="DOE Joint Genome Institute"/>
            <person name="Kuo A."/>
            <person name="Kohler A."/>
            <person name="Nagy L.G."/>
            <person name="Floudas D."/>
            <person name="Copeland A."/>
            <person name="Barry K.W."/>
            <person name="Cichocki N."/>
            <person name="Veneault-Fourrey C."/>
            <person name="LaButti K."/>
            <person name="Lindquist E.A."/>
            <person name="Lipzen A."/>
            <person name="Lundell T."/>
            <person name="Morin E."/>
            <person name="Murat C."/>
            <person name="Sun H."/>
            <person name="Tunlid A."/>
            <person name="Henrissat B."/>
            <person name="Grigoriev I.V."/>
            <person name="Hibbett D.S."/>
            <person name="Martin F."/>
            <person name="Nordberg H.P."/>
            <person name="Cantor M.N."/>
            <person name="Hua S.X."/>
        </authorList>
    </citation>
    <scope>NUCLEOTIDE SEQUENCE [LARGE SCALE GENOMIC DNA]</scope>
    <source>
        <strain evidence="1 2">LaAM-08-1</strain>
    </source>
</reference>
<reference evidence="2" key="2">
    <citation type="submission" date="2015-01" db="EMBL/GenBank/DDBJ databases">
        <title>Evolutionary Origins and Diversification of the Mycorrhizal Mutualists.</title>
        <authorList>
            <consortium name="DOE Joint Genome Institute"/>
            <consortium name="Mycorrhizal Genomics Consortium"/>
            <person name="Kohler A."/>
            <person name="Kuo A."/>
            <person name="Nagy L.G."/>
            <person name="Floudas D."/>
            <person name="Copeland A."/>
            <person name="Barry K.W."/>
            <person name="Cichocki N."/>
            <person name="Veneault-Fourrey C."/>
            <person name="LaButti K."/>
            <person name="Lindquist E.A."/>
            <person name="Lipzen A."/>
            <person name="Lundell T."/>
            <person name="Morin E."/>
            <person name="Murat C."/>
            <person name="Riley R."/>
            <person name="Ohm R."/>
            <person name="Sun H."/>
            <person name="Tunlid A."/>
            <person name="Henrissat B."/>
            <person name="Grigoriev I.V."/>
            <person name="Hibbett D.S."/>
            <person name="Martin F."/>
        </authorList>
    </citation>
    <scope>NUCLEOTIDE SEQUENCE [LARGE SCALE GENOMIC DNA]</scope>
    <source>
        <strain evidence="2">LaAM-08-1</strain>
    </source>
</reference>
<dbReference type="EMBL" id="KN838685">
    <property type="protein sequence ID" value="KIJ97758.1"/>
    <property type="molecule type" value="Genomic_DNA"/>
</dbReference>
<dbReference type="AlphaFoldDB" id="A0A0C9X8L2"/>
<dbReference type="HOGENOM" id="CLU_2004280_0_0_1"/>
<sequence>MSTVVKSLLSQSPPTPLPFFSHSCCLIRDTLSAQSDCISWILITVSSTRFHRLRVPLPWSYHLLSVVFLTLGRERRLSLYIPCDPGIDVRMLSRNPRKLFPPTATAHGKVCTFRYPTSELPFTT</sequence>
<dbReference type="OrthoDB" id="10646630at2759"/>
<proteinExistence type="predicted"/>
<name>A0A0C9X8L2_9AGAR</name>
<organism evidence="1 2">
    <name type="scientific">Laccaria amethystina LaAM-08-1</name>
    <dbReference type="NCBI Taxonomy" id="1095629"/>
    <lineage>
        <taxon>Eukaryota</taxon>
        <taxon>Fungi</taxon>
        <taxon>Dikarya</taxon>
        <taxon>Basidiomycota</taxon>
        <taxon>Agaricomycotina</taxon>
        <taxon>Agaricomycetes</taxon>
        <taxon>Agaricomycetidae</taxon>
        <taxon>Agaricales</taxon>
        <taxon>Agaricineae</taxon>
        <taxon>Hydnangiaceae</taxon>
        <taxon>Laccaria</taxon>
    </lineage>
</organism>
<dbReference type="Proteomes" id="UP000054477">
    <property type="component" value="Unassembled WGS sequence"/>
</dbReference>
<evidence type="ECO:0000313" key="1">
    <source>
        <dbReference type="EMBL" id="KIJ97758.1"/>
    </source>
</evidence>
<gene>
    <name evidence="1" type="ORF">K443DRAFT_237533</name>
</gene>
<protein>
    <submittedName>
        <fullName evidence="1">Uncharacterized protein</fullName>
    </submittedName>
</protein>